<reference evidence="3" key="1">
    <citation type="submission" date="2016-09" db="EMBL/GenBank/DDBJ databases">
        <authorList>
            <person name="Wibberg D."/>
        </authorList>
    </citation>
    <scope>NUCLEOTIDE SEQUENCE [LARGE SCALE GENOMIC DNA]</scope>
</reference>
<evidence type="ECO:0000259" key="1">
    <source>
        <dbReference type="PROSITE" id="PS51704"/>
    </source>
</evidence>
<evidence type="ECO:0000313" key="2">
    <source>
        <dbReference type="EMBL" id="SCM69352.1"/>
    </source>
</evidence>
<dbReference type="Proteomes" id="UP000184085">
    <property type="component" value="Unassembled WGS sequence"/>
</dbReference>
<dbReference type="InterPro" id="IPR030395">
    <property type="entry name" value="GP_PDE_dom"/>
</dbReference>
<dbReference type="InterPro" id="IPR017946">
    <property type="entry name" value="PLC-like_Pdiesterase_TIM-brl"/>
</dbReference>
<feature type="domain" description="GP-PDE" evidence="1">
    <location>
        <begin position="10"/>
        <end position="250"/>
    </location>
</feature>
<dbReference type="GO" id="GO:0008081">
    <property type="term" value="F:phosphoric diester hydrolase activity"/>
    <property type="evidence" value="ECO:0007669"/>
    <property type="project" value="InterPro"/>
</dbReference>
<dbReference type="GO" id="GO:0006629">
    <property type="term" value="P:lipid metabolic process"/>
    <property type="evidence" value="ECO:0007669"/>
    <property type="project" value="InterPro"/>
</dbReference>
<accession>A0A1M4N395</accession>
<evidence type="ECO:0000313" key="3">
    <source>
        <dbReference type="Proteomes" id="UP000184085"/>
    </source>
</evidence>
<dbReference type="Gene3D" id="3.20.20.190">
    <property type="entry name" value="Phosphatidylinositol (PI) phosphodiesterase"/>
    <property type="match status" value="1"/>
</dbReference>
<gene>
    <name evidence="2" type="ORF">KARMA_3590</name>
</gene>
<dbReference type="Pfam" id="PF03009">
    <property type="entry name" value="GDPD"/>
    <property type="match status" value="1"/>
</dbReference>
<name>A0A1M4N395_9RHOB</name>
<dbReference type="PROSITE" id="PS51704">
    <property type="entry name" value="GP_PDE"/>
    <property type="match status" value="1"/>
</dbReference>
<dbReference type="EMBL" id="FMJB01000064">
    <property type="protein sequence ID" value="SCM69352.1"/>
    <property type="molecule type" value="Genomic_DNA"/>
</dbReference>
<dbReference type="PANTHER" id="PTHR46211:SF1">
    <property type="entry name" value="GLYCEROPHOSPHODIESTER PHOSPHODIESTERASE, CYTOPLASMIC"/>
    <property type="match status" value="1"/>
</dbReference>
<dbReference type="RefSeq" id="WP_072708862.1">
    <property type="nucleotide sequence ID" value="NZ_FMJB01000064.1"/>
</dbReference>
<sequence>MTALDPRFLGRPIAHRALHGPGRPENSREAIEAACQAGFGIEIDLQLSADGQAMVFHDYDLRRLTAASGPVRQQTSDTLQAIQLTGGETGIPTLPQVLEQVSGRVPLLIEIKDQDGGLGRNIGPLEQATAKALARYTGPVALMSFNPYAVARMAELCPDIPHGLTTCAYTKDDFPMIKEARLAELRDLSEVEALNCAFISHNRADLDNPQVAALKEKGVHILCWTIKSALQEVEARRIAENVTFENYNPA</sequence>
<protein>
    <recommendedName>
        <fullName evidence="1">GP-PDE domain-containing protein</fullName>
    </recommendedName>
</protein>
<organism evidence="2 3">
    <name type="scientific">Donghicola eburneus</name>
    <dbReference type="NCBI Taxonomy" id="393278"/>
    <lineage>
        <taxon>Bacteria</taxon>
        <taxon>Pseudomonadati</taxon>
        <taxon>Pseudomonadota</taxon>
        <taxon>Alphaproteobacteria</taxon>
        <taxon>Rhodobacterales</taxon>
        <taxon>Roseobacteraceae</taxon>
        <taxon>Donghicola</taxon>
    </lineage>
</organism>
<dbReference type="PANTHER" id="PTHR46211">
    <property type="entry name" value="GLYCEROPHOSPHORYL DIESTER PHOSPHODIESTERASE"/>
    <property type="match status" value="1"/>
</dbReference>
<dbReference type="AlphaFoldDB" id="A0A1M4N395"/>
<dbReference type="SUPFAM" id="SSF51695">
    <property type="entry name" value="PLC-like phosphodiesterases"/>
    <property type="match status" value="1"/>
</dbReference>
<proteinExistence type="predicted"/>
<keyword evidence="3" id="KW-1185">Reference proteome</keyword>